<feature type="region of interest" description="Disordered" evidence="13">
    <location>
        <begin position="109"/>
        <end position="130"/>
    </location>
</feature>
<evidence type="ECO:0000256" key="9">
    <source>
        <dbReference type="PIRSR" id="PIRSR001100-1"/>
    </source>
</evidence>
<feature type="binding site" evidence="10">
    <location>
        <position position="383"/>
    </location>
    <ligand>
        <name>substrate</name>
    </ligand>
</feature>
<feature type="compositionally biased region" description="Low complexity" evidence="13">
    <location>
        <begin position="113"/>
        <end position="130"/>
    </location>
</feature>
<name>H2BPT6_NEOPA</name>
<dbReference type="InterPro" id="IPR001524">
    <property type="entry name" value="Glyco_hydro_6_CS"/>
</dbReference>
<feature type="binding site" evidence="10">
    <location>
        <position position="178"/>
    </location>
    <ligand>
        <name>substrate</name>
    </ligand>
</feature>
<evidence type="ECO:0000256" key="1">
    <source>
        <dbReference type="ARBA" id="ARBA00022729"/>
    </source>
</evidence>
<evidence type="ECO:0000313" key="15">
    <source>
        <dbReference type="EMBL" id="AEX92712.1"/>
    </source>
</evidence>
<evidence type="ECO:0000256" key="3">
    <source>
        <dbReference type="ARBA" id="ARBA00022801"/>
    </source>
</evidence>
<dbReference type="InterPro" id="IPR002883">
    <property type="entry name" value="CBM10/Dockerin_dom"/>
</dbReference>
<dbReference type="PROSITE" id="PS00655">
    <property type="entry name" value="GLYCOSYL_HYDROL_F6_1"/>
    <property type="match status" value="1"/>
</dbReference>
<evidence type="ECO:0000256" key="13">
    <source>
        <dbReference type="SAM" id="MobiDB-lite"/>
    </source>
</evidence>
<keyword evidence="5" id="KW-1015">Disulfide bond</keyword>
<dbReference type="EMBL" id="JF906709">
    <property type="protein sequence ID" value="AEX92712.1"/>
    <property type="molecule type" value="mRNA"/>
</dbReference>
<feature type="binding site" evidence="10">
    <location>
        <position position="298"/>
    </location>
    <ligand>
        <name>substrate</name>
    </ligand>
</feature>
<evidence type="ECO:0000256" key="4">
    <source>
        <dbReference type="ARBA" id="ARBA00023001"/>
    </source>
</evidence>
<dbReference type="SUPFAM" id="SSF51989">
    <property type="entry name" value="Glycosyl hydrolases family 6, cellulases"/>
    <property type="match status" value="1"/>
</dbReference>
<dbReference type="Gene3D" id="3.90.1220.10">
    <property type="entry name" value="Cellulose docking domain, dockering"/>
    <property type="match status" value="2"/>
</dbReference>
<feature type="domain" description="CBM10" evidence="14">
    <location>
        <begin position="62"/>
        <end position="101"/>
    </location>
</feature>
<keyword evidence="7 12" id="KW-0326">Glycosidase</keyword>
<feature type="active site" description="Proton donor" evidence="9">
    <location>
        <position position="253"/>
    </location>
</feature>
<accession>H2BPT6</accession>
<feature type="chain" id="PRO_5005133672" description="Glucanase" evidence="12">
    <location>
        <begin position="18"/>
        <end position="463"/>
    </location>
</feature>
<dbReference type="PROSITE" id="PS51763">
    <property type="entry name" value="CBM10"/>
    <property type="match status" value="2"/>
</dbReference>
<dbReference type="InterPro" id="IPR036434">
    <property type="entry name" value="Beta_cellobiohydrolase_sf"/>
</dbReference>
<evidence type="ECO:0000256" key="8">
    <source>
        <dbReference type="ARBA" id="ARBA00023326"/>
    </source>
</evidence>
<dbReference type="PANTHER" id="PTHR34876">
    <property type="match status" value="1"/>
</dbReference>
<feature type="binding site" evidence="10">
    <location>
        <position position="301"/>
    </location>
    <ligand>
        <name>substrate</name>
    </ligand>
</feature>
<evidence type="ECO:0000256" key="2">
    <source>
        <dbReference type="ARBA" id="ARBA00022737"/>
    </source>
</evidence>
<dbReference type="PANTHER" id="PTHR34876:SF4">
    <property type="entry name" value="1,4-BETA-D-GLUCAN CELLOBIOHYDROLASE C-RELATED"/>
    <property type="match status" value="1"/>
</dbReference>
<reference evidence="15" key="2">
    <citation type="submission" date="2011-05" db="EMBL/GenBank/DDBJ databases">
        <authorList>
            <person name="Wang T.-Y."/>
            <person name="Chen H.-L."/>
            <person name="Lu M.-Y.J."/>
            <person name="Chen Y.-C."/>
            <person name="Sung H.-M."/>
            <person name="Mao C.-T."/>
            <person name="Cho H.-Y."/>
            <person name="Ke H.-M."/>
            <person name="Hwa T.-Y."/>
            <person name="Ruan S.-K."/>
            <person name="Hung K.-Y."/>
            <person name="Chen C.-K."/>
            <person name="Li J.-Y."/>
            <person name="Wu Y.-C."/>
            <person name="Chen Y.-H."/>
            <person name="Chou S.-P."/>
            <person name="Tsai Y.-W."/>
            <person name="Chu T.-C."/>
            <person name="Shih A.C.-C."/>
            <person name="Li W.-H."/>
            <person name="Shih M.-C."/>
        </authorList>
    </citation>
    <scope>NUCLEOTIDE SEQUENCE</scope>
    <source>
        <strain evidence="15">W5</strain>
    </source>
</reference>
<dbReference type="GO" id="GO:0004553">
    <property type="term" value="F:hydrolase activity, hydrolyzing O-glycosyl compounds"/>
    <property type="evidence" value="ECO:0007669"/>
    <property type="project" value="InterPro"/>
</dbReference>
<dbReference type="AlphaFoldDB" id="H2BPT6"/>
<feature type="active site" evidence="11">
    <location>
        <position position="211"/>
    </location>
</feature>
<protein>
    <recommendedName>
        <fullName evidence="12">Glucanase</fullName>
        <ecNumber evidence="12">3.2.1.-</ecNumber>
    </recommendedName>
</protein>
<reference evidence="15" key="1">
    <citation type="journal article" date="2011" name="Biotechnol. Biofuels">
        <title>Functional characterization of cellulases identified from the cow rumen fungus Neocallimastix patriciarum W5 by transcriptomic and secretomic analyses.</title>
        <authorList>
            <person name="Wang T.Y."/>
            <person name="Chen H.L."/>
            <person name="Lu M.Y."/>
            <person name="Chen Y.C."/>
            <person name="Sung H.M."/>
            <person name="Mao C.T."/>
            <person name="Cho H.Y."/>
            <person name="Ke H.M."/>
            <person name="Hwa T.Y."/>
            <person name="Ruan S.K."/>
            <person name="Hung K.Y."/>
            <person name="Chen C.K."/>
            <person name="Li J.Y."/>
            <person name="Wu Y.C."/>
            <person name="Chen Y.H."/>
            <person name="Chou S.P."/>
            <person name="Tsai Y.W."/>
            <person name="Chu T.C."/>
            <person name="Shih C.C."/>
            <person name="Li W.H."/>
            <person name="Shih M.C."/>
        </authorList>
    </citation>
    <scope>NUCLEOTIDE SEQUENCE</scope>
    <source>
        <strain evidence="15">W5</strain>
    </source>
</reference>
<dbReference type="SUPFAM" id="SSF64571">
    <property type="entry name" value="Cellulose docking domain, dockering"/>
    <property type="match status" value="2"/>
</dbReference>
<dbReference type="PRINTS" id="PR00733">
    <property type="entry name" value="GLHYDRLASE6"/>
</dbReference>
<dbReference type="InterPro" id="IPR016288">
    <property type="entry name" value="Beta_cellobiohydrolase"/>
</dbReference>
<keyword evidence="1 12" id="KW-0732">Signal</keyword>
<feature type="domain" description="CBM10" evidence="14">
    <location>
        <begin position="19"/>
        <end position="52"/>
    </location>
</feature>
<feature type="active site" description="Proton acceptor" evidence="9">
    <location>
        <position position="420"/>
    </location>
</feature>
<keyword evidence="2" id="KW-0677">Repeat</keyword>
<evidence type="ECO:0000259" key="14">
    <source>
        <dbReference type="PROSITE" id="PS51763"/>
    </source>
</evidence>
<dbReference type="Pfam" id="PF01341">
    <property type="entry name" value="Glyco_hydro_6"/>
    <property type="match status" value="1"/>
</dbReference>
<feature type="binding site" evidence="10">
    <location>
        <position position="334"/>
    </location>
    <ligand>
        <name>substrate</name>
    </ligand>
</feature>
<evidence type="ECO:0000256" key="6">
    <source>
        <dbReference type="ARBA" id="ARBA00023277"/>
    </source>
</evidence>
<dbReference type="PIRSF" id="PIRSF001100">
    <property type="entry name" value="Beta_cellobiohydrolase"/>
    <property type="match status" value="1"/>
</dbReference>
<feature type="binding site" evidence="10">
    <location>
        <position position="418"/>
    </location>
    <ligand>
        <name>substrate</name>
    </ligand>
</feature>
<feature type="signal peptide" evidence="12">
    <location>
        <begin position="1"/>
        <end position="17"/>
    </location>
</feature>
<evidence type="ECO:0000256" key="7">
    <source>
        <dbReference type="ARBA" id="ARBA00023295"/>
    </source>
</evidence>
<keyword evidence="8 12" id="KW-0624">Polysaccharide degradation</keyword>
<dbReference type="EC" id="3.2.1.-" evidence="12"/>
<keyword evidence="3 12" id="KW-0378">Hydrolase</keyword>
<proteinExistence type="evidence at transcript level"/>
<keyword evidence="4 12" id="KW-0136">Cellulose degradation</keyword>
<evidence type="ECO:0000256" key="10">
    <source>
        <dbReference type="PIRSR" id="PIRSR001100-2"/>
    </source>
</evidence>
<dbReference type="GO" id="GO:0030245">
    <property type="term" value="P:cellulose catabolic process"/>
    <property type="evidence" value="ECO:0007669"/>
    <property type="project" value="UniProtKB-KW"/>
</dbReference>
<feature type="binding site" evidence="10">
    <location>
        <position position="414"/>
    </location>
    <ligand>
        <name>substrate</name>
    </ligand>
</feature>
<dbReference type="InterPro" id="IPR009034">
    <property type="entry name" value="Dockerin_dom_fun_sf"/>
</dbReference>
<keyword evidence="6 12" id="KW-0119">Carbohydrate metabolism</keyword>
<dbReference type="Pfam" id="PF02013">
    <property type="entry name" value="CBM_10"/>
    <property type="match status" value="2"/>
</dbReference>
<evidence type="ECO:0000256" key="11">
    <source>
        <dbReference type="PROSITE-ProRule" id="PRU10056"/>
    </source>
</evidence>
<dbReference type="Gene3D" id="3.20.20.40">
    <property type="entry name" value="1, 4-beta cellobiohydrolase"/>
    <property type="match status" value="1"/>
</dbReference>
<evidence type="ECO:0000256" key="12">
    <source>
        <dbReference type="RuleBase" id="RU361186"/>
    </source>
</evidence>
<evidence type="ECO:0000256" key="5">
    <source>
        <dbReference type="ARBA" id="ARBA00023157"/>
    </source>
</evidence>
<sequence length="463" mass="51025">MKFSTVLTALFATKALASECHWQYPCCKGCTVEYTDGEGNWGVENYDWCKINERQCSGGDSSCSSRITSQGYKCCRNTCTVYYNDDDGDWGVEDGDWCGIPSKCGGYQPQPQPTTTRRTTTTTTRTTQAARPTSDNFFENELYSNYKFQGEVDTSISKLSGNLRQKAEKVKYVPTAAWLAWSGAPDEVPRYLQEAGSKTAVFVLYMIPTRDCGANASVGGSGSFNQYKGYVDKIYNTINQYPNSRVVMIIEPDTIGNLVTANNDNCRNVRDLHKQCLSYAISKFGTQSNVRVYLDAAHGAWLNQFADRTAQIIKEVLNNAGNGKLRGISTNVSNYQSIQSEYRYHQNLNRALENLGVRGLKYIVDTSRNGANVEGAFNASGTWCNFKGAGLGERPKGNPNPSSMPLLDAYMWIKTPGEADGSSQGSRADPVCGRGDSLQGAPDAGSWFHDYFVMLLNNANPSF</sequence>
<organism evidence="15">
    <name type="scientific">Neocallimastix patriciarum</name>
    <name type="common">Rumen fungus</name>
    <dbReference type="NCBI Taxonomy" id="4758"/>
    <lineage>
        <taxon>Eukaryota</taxon>
        <taxon>Fungi</taxon>
        <taxon>Fungi incertae sedis</taxon>
        <taxon>Chytridiomycota</taxon>
        <taxon>Chytridiomycota incertae sedis</taxon>
        <taxon>Neocallimastigomycetes</taxon>
        <taxon>Neocallimastigales</taxon>
        <taxon>Neocallimastigaceae</taxon>
        <taxon>Neocallimastix</taxon>
    </lineage>
</organism>
<comment type="similarity">
    <text evidence="12">Belongs to the glycosyl hydrolase family 6.</text>
</comment>